<keyword evidence="3" id="KW-1185">Reference proteome</keyword>
<protein>
    <submittedName>
        <fullName evidence="2">Uncharacterized protein</fullName>
    </submittedName>
</protein>
<keyword evidence="1" id="KW-1133">Transmembrane helix</keyword>
<dbReference type="AlphaFoldDB" id="M2RF88"/>
<reference evidence="2 3" key="1">
    <citation type="journal article" date="2012" name="Proc. Natl. Acad. Sci. U.S.A.">
        <title>Comparative genomics of Ceriporiopsis subvermispora and Phanerochaete chrysosporium provide insight into selective ligninolysis.</title>
        <authorList>
            <person name="Fernandez-Fueyo E."/>
            <person name="Ruiz-Duenas F.J."/>
            <person name="Ferreira P."/>
            <person name="Floudas D."/>
            <person name="Hibbett D.S."/>
            <person name="Canessa P."/>
            <person name="Larrondo L.F."/>
            <person name="James T.Y."/>
            <person name="Seelenfreund D."/>
            <person name="Lobos S."/>
            <person name="Polanco R."/>
            <person name="Tello M."/>
            <person name="Honda Y."/>
            <person name="Watanabe T."/>
            <person name="Watanabe T."/>
            <person name="Ryu J.S."/>
            <person name="Kubicek C.P."/>
            <person name="Schmoll M."/>
            <person name="Gaskell J."/>
            <person name="Hammel K.E."/>
            <person name="St John F.J."/>
            <person name="Vanden Wymelenberg A."/>
            <person name="Sabat G."/>
            <person name="Splinter BonDurant S."/>
            <person name="Syed K."/>
            <person name="Yadav J.S."/>
            <person name="Doddapaneni H."/>
            <person name="Subramanian V."/>
            <person name="Lavin J.L."/>
            <person name="Oguiza J.A."/>
            <person name="Perez G."/>
            <person name="Pisabarro A.G."/>
            <person name="Ramirez L."/>
            <person name="Santoyo F."/>
            <person name="Master E."/>
            <person name="Coutinho P.M."/>
            <person name="Henrissat B."/>
            <person name="Lombard V."/>
            <person name="Magnuson J.K."/>
            <person name="Kuees U."/>
            <person name="Hori C."/>
            <person name="Igarashi K."/>
            <person name="Samejima M."/>
            <person name="Held B.W."/>
            <person name="Barry K.W."/>
            <person name="LaButti K.M."/>
            <person name="Lapidus A."/>
            <person name="Lindquist E.A."/>
            <person name="Lucas S.M."/>
            <person name="Riley R."/>
            <person name="Salamov A.A."/>
            <person name="Hoffmeister D."/>
            <person name="Schwenk D."/>
            <person name="Hadar Y."/>
            <person name="Yarden O."/>
            <person name="de Vries R.P."/>
            <person name="Wiebenga A."/>
            <person name="Stenlid J."/>
            <person name="Eastwood D."/>
            <person name="Grigoriev I.V."/>
            <person name="Berka R.M."/>
            <person name="Blanchette R.A."/>
            <person name="Kersten P."/>
            <person name="Martinez A.T."/>
            <person name="Vicuna R."/>
            <person name="Cullen D."/>
        </authorList>
    </citation>
    <scope>NUCLEOTIDE SEQUENCE [LARGE SCALE GENOMIC DNA]</scope>
    <source>
        <strain evidence="2 3">B</strain>
    </source>
</reference>
<evidence type="ECO:0000313" key="3">
    <source>
        <dbReference type="Proteomes" id="UP000016930"/>
    </source>
</evidence>
<feature type="transmembrane region" description="Helical" evidence="1">
    <location>
        <begin position="25"/>
        <end position="46"/>
    </location>
</feature>
<evidence type="ECO:0000256" key="1">
    <source>
        <dbReference type="SAM" id="Phobius"/>
    </source>
</evidence>
<dbReference type="Proteomes" id="UP000016930">
    <property type="component" value="Unassembled WGS sequence"/>
</dbReference>
<name>M2RF88_CERS8</name>
<proteinExistence type="predicted"/>
<dbReference type="HOGENOM" id="CLU_1916827_0_0_1"/>
<accession>M2RF88</accession>
<sequence>MVWTFNFEELRRLAPVMVLFVRDRIFYFALVVSFYLIDLFITSLLADKSISQVGTSFILACCAVASPRLYLNLRKSVIGRNPTMLTEDLELQFRTPTTILSEDTSIGTAATVTTIFQLQLPMKKIEGRVLIP</sequence>
<dbReference type="EMBL" id="KB445797">
    <property type="protein sequence ID" value="EMD37122.1"/>
    <property type="molecule type" value="Genomic_DNA"/>
</dbReference>
<keyword evidence="1" id="KW-0472">Membrane</keyword>
<organism evidence="2 3">
    <name type="scientific">Ceriporiopsis subvermispora (strain B)</name>
    <name type="common">White-rot fungus</name>
    <name type="synonym">Gelatoporia subvermispora</name>
    <dbReference type="NCBI Taxonomy" id="914234"/>
    <lineage>
        <taxon>Eukaryota</taxon>
        <taxon>Fungi</taxon>
        <taxon>Dikarya</taxon>
        <taxon>Basidiomycota</taxon>
        <taxon>Agaricomycotina</taxon>
        <taxon>Agaricomycetes</taxon>
        <taxon>Polyporales</taxon>
        <taxon>Gelatoporiaceae</taxon>
        <taxon>Gelatoporia</taxon>
    </lineage>
</organism>
<gene>
    <name evidence="2" type="ORF">CERSUDRAFT_115036</name>
</gene>
<feature type="transmembrane region" description="Helical" evidence="1">
    <location>
        <begin position="52"/>
        <end position="71"/>
    </location>
</feature>
<evidence type="ECO:0000313" key="2">
    <source>
        <dbReference type="EMBL" id="EMD37122.1"/>
    </source>
</evidence>
<keyword evidence="1" id="KW-0812">Transmembrane</keyword>